<organism evidence="2 3">
    <name type="scientific">Rangifer tarandus platyrhynchus</name>
    <name type="common">Svalbard reindeer</name>
    <dbReference type="NCBI Taxonomy" id="3082113"/>
    <lineage>
        <taxon>Eukaryota</taxon>
        <taxon>Metazoa</taxon>
        <taxon>Chordata</taxon>
        <taxon>Craniata</taxon>
        <taxon>Vertebrata</taxon>
        <taxon>Euteleostomi</taxon>
        <taxon>Mammalia</taxon>
        <taxon>Eutheria</taxon>
        <taxon>Laurasiatheria</taxon>
        <taxon>Artiodactyla</taxon>
        <taxon>Ruminantia</taxon>
        <taxon>Pecora</taxon>
        <taxon>Cervidae</taxon>
        <taxon>Odocoileinae</taxon>
        <taxon>Rangifer</taxon>
    </lineage>
</organism>
<keyword evidence="3" id="KW-1185">Reference proteome</keyword>
<evidence type="ECO:0000313" key="2">
    <source>
        <dbReference type="EMBL" id="CAI9170063.1"/>
    </source>
</evidence>
<sequence>MPVPCISLHPPSLPRLPLESESQSELLFPSPGDLPDPGIEPSCPASPALQANSLLSESPEKSASWLLSFSLIQYHFIHIFLEYKDLSRDSELPMERARVPPPVGEVRSHMPLMALPKTSKKTIPIKLKSTSKL</sequence>
<feature type="region of interest" description="Disordered" evidence="1">
    <location>
        <begin position="14"/>
        <end position="53"/>
    </location>
</feature>
<name>A0ABN8Z862_RANTA</name>
<evidence type="ECO:0000256" key="1">
    <source>
        <dbReference type="SAM" id="MobiDB-lite"/>
    </source>
</evidence>
<dbReference type="Proteomes" id="UP001176941">
    <property type="component" value="Chromosome 3"/>
</dbReference>
<gene>
    <name evidence="2" type="ORF">MRATA1EN1_LOCUS19025</name>
</gene>
<proteinExistence type="predicted"/>
<evidence type="ECO:0000313" key="3">
    <source>
        <dbReference type="Proteomes" id="UP001176941"/>
    </source>
</evidence>
<feature type="compositionally biased region" description="Low complexity" evidence="1">
    <location>
        <begin position="14"/>
        <end position="31"/>
    </location>
</feature>
<accession>A0ABN8Z862</accession>
<dbReference type="EMBL" id="OX459939">
    <property type="protein sequence ID" value="CAI9170063.1"/>
    <property type="molecule type" value="Genomic_DNA"/>
</dbReference>
<reference evidence="2" key="1">
    <citation type="submission" date="2023-04" db="EMBL/GenBank/DDBJ databases">
        <authorList>
            <consortium name="ELIXIR-Norway"/>
        </authorList>
    </citation>
    <scope>NUCLEOTIDE SEQUENCE [LARGE SCALE GENOMIC DNA]</scope>
</reference>
<protein>
    <submittedName>
        <fullName evidence="2">Uncharacterized protein</fullName>
    </submittedName>
</protein>